<evidence type="ECO:0000256" key="4">
    <source>
        <dbReference type="ARBA" id="ARBA00022989"/>
    </source>
</evidence>
<reference evidence="10 11" key="1">
    <citation type="journal article" date="2013" name="Nat. Genet.">
        <title>The genome of the hydatid tapeworm Echinococcus granulosus.</title>
        <authorList>
            <person name="Zheng H."/>
            <person name="Zhang W."/>
            <person name="Zhang L."/>
            <person name="Zhang Z."/>
            <person name="Li J."/>
            <person name="Lu G."/>
            <person name="Zhu Y."/>
            <person name="Wang Y."/>
            <person name="Huang Y."/>
            <person name="Liu J."/>
            <person name="Kang H."/>
            <person name="Chen J."/>
            <person name="Wang L."/>
            <person name="Chen A."/>
            <person name="Yu S."/>
            <person name="Gao Z."/>
            <person name="Jin L."/>
            <person name="Gu W."/>
            <person name="Wang Z."/>
            <person name="Zhao L."/>
            <person name="Shi B."/>
            <person name="Wen H."/>
            <person name="Lin R."/>
            <person name="Jones M.K."/>
            <person name="Brejova B."/>
            <person name="Vinar T."/>
            <person name="Zhao G."/>
            <person name="McManus D.P."/>
            <person name="Chen Z."/>
            <person name="Zhou Y."/>
            <person name="Wang S."/>
        </authorList>
    </citation>
    <scope>NUCLEOTIDE SEQUENCE [LARGE SCALE GENOMIC DNA]</scope>
</reference>
<dbReference type="EMBL" id="APAU02000118">
    <property type="protein sequence ID" value="EUB56394.1"/>
    <property type="molecule type" value="Genomic_DNA"/>
</dbReference>
<feature type="chain" id="PRO_5004883012" evidence="8">
    <location>
        <begin position="18"/>
        <end position="502"/>
    </location>
</feature>
<sequence>MWIPLLLCLYCVTFAIALPEIGHWEVNKPLGENAVFPKSVLDGTSFSVQVTCTKVADVRFSLSVLWSECADAFAYVKQGRNASVISMLVAPGLKTESIARTEKQFTCSPVDPTTVDMAIPRSGSQMTVVSMNCIDSSSCDKDINAHYIVDIKGSYGYLSGIEYPLRRFYGVLALGHALLAFLWLCFTLFHWKDLLRIQYYITLMVIIGLVEQITLYALYESLNRTGVTLKSALIFALIVSCVKRTLARFLLLIVCVGYGITKSRLGTAYRRIVWICVIYLVCCLLDSGMRAFHPRFKPSLAVLLGGLPMIAVDLAILWWSFSYLVSTLRETRMRRNKVKYRLYRIFSALLIAVALVSILCMCASIFLLHWKPCTRAWRYIWFDETFWQLLFFVILLTIVILWRPSSTNKLYARSAFLDPDVEPPPEDLEERLLDAIVSGINDESEGGKKGDTNVALEDDALRWAEENIPSSQPSRNGANKQSGQGGHSAAATAAAATQLKLD</sequence>
<dbReference type="AlphaFoldDB" id="W6USH7"/>
<name>W6USH7_ECHGR</name>
<dbReference type="RefSeq" id="XP_024347590.1">
    <property type="nucleotide sequence ID" value="XM_024498013.1"/>
</dbReference>
<keyword evidence="3 8" id="KW-0732">Signal</keyword>
<evidence type="ECO:0000313" key="11">
    <source>
        <dbReference type="Proteomes" id="UP000019149"/>
    </source>
</evidence>
<feature type="transmembrane region" description="Helical" evidence="7">
    <location>
        <begin position="342"/>
        <end position="366"/>
    </location>
</feature>
<comment type="caution">
    <text evidence="10">The sequence shown here is derived from an EMBL/GenBank/DDBJ whole genome shotgun (WGS) entry which is preliminary data.</text>
</comment>
<feature type="transmembrane region" description="Helical" evidence="7">
    <location>
        <begin position="299"/>
        <end position="321"/>
    </location>
</feature>
<accession>W6USH7</accession>
<feature type="transmembrane region" description="Helical" evidence="7">
    <location>
        <begin position="386"/>
        <end position="403"/>
    </location>
</feature>
<feature type="transmembrane region" description="Helical" evidence="7">
    <location>
        <begin position="272"/>
        <end position="293"/>
    </location>
</feature>
<feature type="signal peptide" evidence="8">
    <location>
        <begin position="1"/>
        <end position="17"/>
    </location>
</feature>
<dbReference type="GO" id="GO:0016020">
    <property type="term" value="C:membrane"/>
    <property type="evidence" value="ECO:0007669"/>
    <property type="project" value="UniProtKB-SubCell"/>
</dbReference>
<dbReference type="CTD" id="36344479"/>
<dbReference type="InterPro" id="IPR009637">
    <property type="entry name" value="GPR107/GPR108-like"/>
</dbReference>
<dbReference type="STRING" id="6210.W6USH7"/>
<evidence type="ECO:0000256" key="8">
    <source>
        <dbReference type="SAM" id="SignalP"/>
    </source>
</evidence>
<feature type="region of interest" description="Disordered" evidence="6">
    <location>
        <begin position="466"/>
        <end position="502"/>
    </location>
</feature>
<organism evidence="10 11">
    <name type="scientific">Echinococcus granulosus</name>
    <name type="common">Hydatid tapeworm</name>
    <dbReference type="NCBI Taxonomy" id="6210"/>
    <lineage>
        <taxon>Eukaryota</taxon>
        <taxon>Metazoa</taxon>
        <taxon>Spiralia</taxon>
        <taxon>Lophotrochozoa</taxon>
        <taxon>Platyhelminthes</taxon>
        <taxon>Cestoda</taxon>
        <taxon>Eucestoda</taxon>
        <taxon>Cyclophyllidea</taxon>
        <taxon>Taeniidae</taxon>
        <taxon>Echinococcus</taxon>
        <taxon>Echinococcus granulosus group</taxon>
    </lineage>
</organism>
<dbReference type="Proteomes" id="UP000019149">
    <property type="component" value="Unassembled WGS sequence"/>
</dbReference>
<feature type="compositionally biased region" description="Low complexity" evidence="6">
    <location>
        <begin position="489"/>
        <end position="502"/>
    </location>
</feature>
<dbReference type="PANTHER" id="PTHR21229">
    <property type="entry name" value="LUNG SEVEN TRANSMEMBRANE RECEPTOR"/>
    <property type="match status" value="1"/>
</dbReference>
<comment type="subcellular location">
    <subcellularLocation>
        <location evidence="1">Membrane</location>
        <topology evidence="1">Multi-pass membrane protein</topology>
    </subcellularLocation>
</comment>
<evidence type="ECO:0000256" key="7">
    <source>
        <dbReference type="SAM" id="Phobius"/>
    </source>
</evidence>
<evidence type="ECO:0000256" key="1">
    <source>
        <dbReference type="ARBA" id="ARBA00004141"/>
    </source>
</evidence>
<dbReference type="OrthoDB" id="19932at2759"/>
<dbReference type="PANTHER" id="PTHR21229:SF1">
    <property type="entry name" value="GH17801P"/>
    <property type="match status" value="1"/>
</dbReference>
<feature type="domain" description="GOST seven transmembrane" evidence="9">
    <location>
        <begin position="164"/>
        <end position="408"/>
    </location>
</feature>
<evidence type="ECO:0000256" key="2">
    <source>
        <dbReference type="ARBA" id="ARBA00022692"/>
    </source>
</evidence>
<gene>
    <name evidence="10" type="ORF">EGR_08764</name>
</gene>
<keyword evidence="5 7" id="KW-0472">Membrane</keyword>
<dbReference type="GeneID" id="36344479"/>
<dbReference type="InterPro" id="IPR053937">
    <property type="entry name" value="GOST_TM"/>
</dbReference>
<proteinExistence type="predicted"/>
<evidence type="ECO:0000313" key="10">
    <source>
        <dbReference type="EMBL" id="EUB56394.1"/>
    </source>
</evidence>
<evidence type="ECO:0000256" key="6">
    <source>
        <dbReference type="SAM" id="MobiDB-lite"/>
    </source>
</evidence>
<dbReference type="KEGG" id="egl:EGR_08764"/>
<feature type="transmembrane region" description="Helical" evidence="7">
    <location>
        <begin position="168"/>
        <end position="189"/>
    </location>
</feature>
<dbReference type="Pfam" id="PF06814">
    <property type="entry name" value="GOST_TM"/>
    <property type="match status" value="1"/>
</dbReference>
<feature type="transmembrane region" description="Helical" evidence="7">
    <location>
        <begin position="201"/>
        <end position="219"/>
    </location>
</feature>
<evidence type="ECO:0000256" key="3">
    <source>
        <dbReference type="ARBA" id="ARBA00022729"/>
    </source>
</evidence>
<evidence type="ECO:0000256" key="5">
    <source>
        <dbReference type="ARBA" id="ARBA00023136"/>
    </source>
</evidence>
<feature type="compositionally biased region" description="Polar residues" evidence="6">
    <location>
        <begin position="468"/>
        <end position="482"/>
    </location>
</feature>
<dbReference type="GO" id="GO:0042147">
    <property type="term" value="P:retrograde transport, endosome to Golgi"/>
    <property type="evidence" value="ECO:0007669"/>
    <property type="project" value="TreeGrafter"/>
</dbReference>
<keyword evidence="2 7" id="KW-0812">Transmembrane</keyword>
<keyword evidence="11" id="KW-1185">Reference proteome</keyword>
<dbReference type="OMA" id="DGMSDIQ"/>
<protein>
    <submittedName>
        <fullName evidence="10">Transmembrane protein 87A</fullName>
    </submittedName>
</protein>
<dbReference type="GO" id="GO:0005829">
    <property type="term" value="C:cytosol"/>
    <property type="evidence" value="ECO:0007669"/>
    <property type="project" value="GOC"/>
</dbReference>
<keyword evidence="4 7" id="KW-1133">Transmembrane helix</keyword>
<feature type="transmembrane region" description="Helical" evidence="7">
    <location>
        <begin position="231"/>
        <end position="260"/>
    </location>
</feature>
<evidence type="ECO:0000259" key="9">
    <source>
        <dbReference type="Pfam" id="PF06814"/>
    </source>
</evidence>
<dbReference type="GO" id="GO:0005794">
    <property type="term" value="C:Golgi apparatus"/>
    <property type="evidence" value="ECO:0007669"/>
    <property type="project" value="TreeGrafter"/>
</dbReference>